<dbReference type="EMBL" id="CP007452">
    <property type="protein sequence ID" value="AHM56837.1"/>
    <property type="molecule type" value="Genomic_DNA"/>
</dbReference>
<evidence type="ECO:0000313" key="3">
    <source>
        <dbReference type="Proteomes" id="UP000019591"/>
    </source>
</evidence>
<name>W8TKU8_PEPAC</name>
<dbReference type="STRING" id="1286171.EAL2_c15420"/>
<feature type="transmembrane region" description="Helical" evidence="1">
    <location>
        <begin position="43"/>
        <end position="64"/>
    </location>
</feature>
<keyword evidence="1" id="KW-1133">Transmembrane helix</keyword>
<reference evidence="2 3" key="1">
    <citation type="journal article" date="2014" name="Genome Announc.">
        <title>Complete Genome Sequence of Amino Acid-Utilizing Eubacterium acidaminophilum al-2 (DSM 3953).</title>
        <authorList>
            <person name="Poehlein A."/>
            <person name="Andreesen J.R."/>
            <person name="Daniel R."/>
        </authorList>
    </citation>
    <scope>NUCLEOTIDE SEQUENCE [LARGE SCALE GENOMIC DNA]</scope>
    <source>
        <strain evidence="2 3">DSM 3953</strain>
    </source>
</reference>
<organism evidence="2 3">
    <name type="scientific">Peptoclostridium acidaminophilum DSM 3953</name>
    <dbReference type="NCBI Taxonomy" id="1286171"/>
    <lineage>
        <taxon>Bacteria</taxon>
        <taxon>Bacillati</taxon>
        <taxon>Bacillota</taxon>
        <taxon>Clostridia</taxon>
        <taxon>Peptostreptococcales</taxon>
        <taxon>Peptoclostridiaceae</taxon>
        <taxon>Peptoclostridium</taxon>
    </lineage>
</organism>
<proteinExistence type="predicted"/>
<dbReference type="Proteomes" id="UP000019591">
    <property type="component" value="Chromosome"/>
</dbReference>
<feature type="transmembrane region" description="Helical" evidence="1">
    <location>
        <begin position="70"/>
        <end position="89"/>
    </location>
</feature>
<sequence length="168" mass="19249">MPKFDIINKERTTGAALKKTIIRVRWDVFLNWDVLKNKEQRSALLRVGAVVALFIAMIALAIYIKGIGYKILFGVLAAILAAFLAKIFISIKRKKFYIQGQCIAVNPPKGKFKKYEVYIKIGKTTKKLYSPSQINMKKGKLYGIYFEEKSNDIIKFEELGVNIQRPKK</sequence>
<protein>
    <submittedName>
        <fullName evidence="2">Uncharacterized protein</fullName>
    </submittedName>
</protein>
<evidence type="ECO:0000256" key="1">
    <source>
        <dbReference type="SAM" id="Phobius"/>
    </source>
</evidence>
<gene>
    <name evidence="2" type="ORF">EAL2_c15420</name>
</gene>
<dbReference type="PATRIC" id="fig|1286171.3.peg.1492"/>
<keyword evidence="1" id="KW-0812">Transmembrane</keyword>
<keyword evidence="1" id="KW-0472">Membrane</keyword>
<dbReference type="KEGG" id="eac:EAL2_c15420"/>
<dbReference type="AlphaFoldDB" id="W8TKU8"/>
<dbReference type="HOGENOM" id="CLU_134946_0_0_9"/>
<keyword evidence="3" id="KW-1185">Reference proteome</keyword>
<dbReference type="eggNOG" id="ENOG50340Y1">
    <property type="taxonomic scope" value="Bacteria"/>
</dbReference>
<evidence type="ECO:0000313" key="2">
    <source>
        <dbReference type="EMBL" id="AHM56837.1"/>
    </source>
</evidence>
<accession>W8TKU8</accession>